<keyword evidence="1" id="KW-0732">Signal</keyword>
<protein>
    <recommendedName>
        <fullName evidence="4">Secreted protein</fullName>
    </recommendedName>
</protein>
<proteinExistence type="predicted"/>
<evidence type="ECO:0000256" key="1">
    <source>
        <dbReference type="SAM" id="SignalP"/>
    </source>
</evidence>
<reference evidence="2" key="1">
    <citation type="submission" date="2021-02" db="EMBL/GenBank/DDBJ databases">
        <title>First Annotated Genome of the Yellow-green Alga Tribonema minus.</title>
        <authorList>
            <person name="Mahan K.M."/>
        </authorList>
    </citation>
    <scope>NUCLEOTIDE SEQUENCE</scope>
    <source>
        <strain evidence="2">UTEX B ZZ1240</strain>
    </source>
</reference>
<evidence type="ECO:0000313" key="3">
    <source>
        <dbReference type="Proteomes" id="UP000664859"/>
    </source>
</evidence>
<dbReference type="EMBL" id="JAFCMP010000501">
    <property type="protein sequence ID" value="KAG5179109.1"/>
    <property type="molecule type" value="Genomic_DNA"/>
</dbReference>
<dbReference type="AlphaFoldDB" id="A0A836CB08"/>
<feature type="signal peptide" evidence="1">
    <location>
        <begin position="1"/>
        <end position="17"/>
    </location>
</feature>
<feature type="chain" id="PRO_5032683611" description="Secreted protein" evidence="1">
    <location>
        <begin position="18"/>
        <end position="87"/>
    </location>
</feature>
<gene>
    <name evidence="2" type="ORF">JKP88DRAFT_224707</name>
</gene>
<comment type="caution">
    <text evidence="2">The sequence shown here is derived from an EMBL/GenBank/DDBJ whole genome shotgun (WGS) entry which is preliminary data.</text>
</comment>
<evidence type="ECO:0008006" key="4">
    <source>
        <dbReference type="Google" id="ProtNLM"/>
    </source>
</evidence>
<name>A0A836CB08_9STRA</name>
<keyword evidence="3" id="KW-1185">Reference proteome</keyword>
<dbReference type="Proteomes" id="UP000664859">
    <property type="component" value="Unassembled WGS sequence"/>
</dbReference>
<accession>A0A836CB08</accession>
<evidence type="ECO:0000313" key="2">
    <source>
        <dbReference type="EMBL" id="KAG5179109.1"/>
    </source>
</evidence>
<sequence>MMFVLCVAAFPLGQGHAFQELLQALLNDTTRAFSSCIKHWGTVTGHVECAVEIEIRIHSPQRMMWHLLIGLHKTLVKVQRKNRIAQH</sequence>
<organism evidence="2 3">
    <name type="scientific">Tribonema minus</name>
    <dbReference type="NCBI Taxonomy" id="303371"/>
    <lineage>
        <taxon>Eukaryota</taxon>
        <taxon>Sar</taxon>
        <taxon>Stramenopiles</taxon>
        <taxon>Ochrophyta</taxon>
        <taxon>PX clade</taxon>
        <taxon>Xanthophyceae</taxon>
        <taxon>Tribonematales</taxon>
        <taxon>Tribonemataceae</taxon>
        <taxon>Tribonema</taxon>
    </lineage>
</organism>